<reference evidence="1 2" key="1">
    <citation type="submission" date="2021-03" db="EMBL/GenBank/DDBJ databases">
        <title>Genomic Encyclopedia of Type Strains, Phase IV (KMG-IV): sequencing the most valuable type-strain genomes for metagenomic binning, comparative biology and taxonomic classification.</title>
        <authorList>
            <person name="Goeker M."/>
        </authorList>
    </citation>
    <scope>NUCLEOTIDE SEQUENCE [LARGE SCALE GENOMIC DNA]</scope>
    <source>
        <strain evidence="1 2">DSM 14349</strain>
    </source>
</reference>
<accession>A0ABS4FVT3</accession>
<evidence type="ECO:0000313" key="1">
    <source>
        <dbReference type="EMBL" id="MBP1906692.1"/>
    </source>
</evidence>
<gene>
    <name evidence="1" type="ORF">J2Z32_003356</name>
</gene>
<dbReference type="Proteomes" id="UP001519272">
    <property type="component" value="Unassembled WGS sequence"/>
</dbReference>
<protein>
    <submittedName>
        <fullName evidence="1">Uncharacterized protein</fullName>
    </submittedName>
</protein>
<dbReference type="EMBL" id="JAGGKG010000017">
    <property type="protein sequence ID" value="MBP1906692.1"/>
    <property type="molecule type" value="Genomic_DNA"/>
</dbReference>
<sequence>MKINEADIKLSALAGLPTILSGVTIQPVVLREIARIGYEGYQQYLSITALQKEHLLEPQFAESVPEHIAVYDVIEMFGTSHPLYSLFYEALRFLIGTDNIYYQDGLIIDDIQVDTEMYQQLMRIIQVQNCVPQEATATFAPATERVRMLQQKMQANRQKIRRLKNEQLENQDAPTFYDLVSSLCSHANGIHIFNVFDLNIFQFNDQFYRMKLVSDYELNIQALLHGADLKHIKLKHWISKS</sequence>
<name>A0ABS4FVT3_9BACL</name>
<dbReference type="RefSeq" id="WP_210090284.1">
    <property type="nucleotide sequence ID" value="NZ_JAGGKG010000017.1"/>
</dbReference>
<comment type="caution">
    <text evidence="1">The sequence shown here is derived from an EMBL/GenBank/DDBJ whole genome shotgun (WGS) entry which is preliminary data.</text>
</comment>
<proteinExistence type="predicted"/>
<keyword evidence="2" id="KW-1185">Reference proteome</keyword>
<evidence type="ECO:0000313" key="2">
    <source>
        <dbReference type="Proteomes" id="UP001519272"/>
    </source>
</evidence>
<organism evidence="1 2">
    <name type="scientific">Paenibacillus turicensis</name>
    <dbReference type="NCBI Taxonomy" id="160487"/>
    <lineage>
        <taxon>Bacteria</taxon>
        <taxon>Bacillati</taxon>
        <taxon>Bacillota</taxon>
        <taxon>Bacilli</taxon>
        <taxon>Bacillales</taxon>
        <taxon>Paenibacillaceae</taxon>
        <taxon>Paenibacillus</taxon>
    </lineage>
</organism>